<dbReference type="InterPro" id="IPR017853">
    <property type="entry name" value="GH"/>
</dbReference>
<protein>
    <recommendedName>
        <fullName evidence="2">alpha-L-fucosidase</fullName>
        <ecNumber evidence="2">3.2.1.51</ecNumber>
    </recommendedName>
</protein>
<keyword evidence="5" id="KW-0326">Glycosidase</keyword>
<dbReference type="SUPFAM" id="SSF49785">
    <property type="entry name" value="Galactose-binding domain-like"/>
    <property type="match status" value="1"/>
</dbReference>
<dbReference type="InterPro" id="IPR008979">
    <property type="entry name" value="Galactose-bd-like_sf"/>
</dbReference>
<reference evidence="9" key="1">
    <citation type="submission" date="2016-10" db="EMBL/GenBank/DDBJ databases">
        <authorList>
            <person name="Varghese N."/>
            <person name="Submissions S."/>
        </authorList>
    </citation>
    <scope>NUCLEOTIDE SEQUENCE [LARGE SCALE GENOMIC DNA]</scope>
    <source>
        <strain evidence="9">DSM 19110</strain>
    </source>
</reference>
<organism evidence="8 9">
    <name type="scientific">Pedobacter steynii</name>
    <dbReference type="NCBI Taxonomy" id="430522"/>
    <lineage>
        <taxon>Bacteria</taxon>
        <taxon>Pseudomonadati</taxon>
        <taxon>Bacteroidota</taxon>
        <taxon>Sphingobacteriia</taxon>
        <taxon>Sphingobacteriales</taxon>
        <taxon>Sphingobacteriaceae</taxon>
        <taxon>Pedobacter</taxon>
    </lineage>
</organism>
<evidence type="ECO:0000313" key="9">
    <source>
        <dbReference type="Proteomes" id="UP000183200"/>
    </source>
</evidence>
<keyword evidence="9" id="KW-1185">Reference proteome</keyword>
<dbReference type="InterPro" id="IPR000933">
    <property type="entry name" value="Glyco_hydro_29"/>
</dbReference>
<dbReference type="SUPFAM" id="SSF51445">
    <property type="entry name" value="(Trans)glycosidases"/>
    <property type="match status" value="1"/>
</dbReference>
<dbReference type="GO" id="GO:0005764">
    <property type="term" value="C:lysosome"/>
    <property type="evidence" value="ECO:0007669"/>
    <property type="project" value="TreeGrafter"/>
</dbReference>
<dbReference type="GO" id="GO:0004560">
    <property type="term" value="F:alpha-L-fucosidase activity"/>
    <property type="evidence" value="ECO:0007669"/>
    <property type="project" value="InterPro"/>
</dbReference>
<evidence type="ECO:0000256" key="4">
    <source>
        <dbReference type="ARBA" id="ARBA00022801"/>
    </source>
</evidence>
<sequence>MPKKLNILAINANLINEIRPFFEKVPSAYLMALNTGQIMEINFLKGKACHRLTFIVGCIIALGLPQRGTAQLFTDKNYVKISPADKEADIIRKAANVTPSPRQLRWQQLELTAFIHFGINTFTNKEWGDGTEDPKIFNPEELDARQWVKVCKDAGFKQVILTAKHHDGFCLWPSKFTEHSVKNSPWKGGKGDIVKEVAEACKAFGIGFGIYLSPWDRNSPYFGSMQYNDYFINQLTELLTQYGQIDEVWFDGANGEGPTGKKQVYEYSRWYSLIRKLQPLATIAVSGPDVRWVGTETGYGRETEWSVVPGDQMIPEAIAANSQKDADFAPRDLMSNDLGSREKIAKAKSLVWYPAEIDVSIRPGWFHHPAEDTKVKTPEKLMDIYYSSVGRNGVLLLNIPPDKKGKINDSDVNALKGFRKQLEETFENNLLKPATLKGSTAKKTNLLFDGKDSSYWKTGKADGNLVMEFQLDKDHKFNLLLLQENLQIGQRVEQFVLQYKEGNTWKKVTEGTTIGYKRLLRFPSVKAKELRLTILSSRLQPAIAEIGLYLRPEADVK</sequence>
<accession>A0A1G9QU28</accession>
<dbReference type="Gene3D" id="3.20.20.80">
    <property type="entry name" value="Glycosidases"/>
    <property type="match status" value="1"/>
</dbReference>
<evidence type="ECO:0000256" key="5">
    <source>
        <dbReference type="ARBA" id="ARBA00023295"/>
    </source>
</evidence>
<dbReference type="Proteomes" id="UP000183200">
    <property type="component" value="Unassembled WGS sequence"/>
</dbReference>
<evidence type="ECO:0000256" key="2">
    <source>
        <dbReference type="ARBA" id="ARBA00012662"/>
    </source>
</evidence>
<dbReference type="InterPro" id="IPR000421">
    <property type="entry name" value="FA58C"/>
</dbReference>
<keyword evidence="3" id="KW-0732">Signal</keyword>
<dbReference type="PANTHER" id="PTHR10030:SF37">
    <property type="entry name" value="ALPHA-L-FUCOSIDASE-RELATED"/>
    <property type="match status" value="1"/>
</dbReference>
<dbReference type="GO" id="GO:0006004">
    <property type="term" value="P:fucose metabolic process"/>
    <property type="evidence" value="ECO:0007669"/>
    <property type="project" value="TreeGrafter"/>
</dbReference>
<keyword evidence="4" id="KW-0378">Hydrolase</keyword>
<name>A0A1G9QU28_9SPHI</name>
<dbReference type="Pfam" id="PF01120">
    <property type="entry name" value="Alpha_L_fucos"/>
    <property type="match status" value="1"/>
</dbReference>
<dbReference type="InterPro" id="IPR057739">
    <property type="entry name" value="Glyco_hydro_29_N"/>
</dbReference>
<dbReference type="STRING" id="430522.BFS30_00475"/>
<dbReference type="Pfam" id="PF00754">
    <property type="entry name" value="F5_F8_type_C"/>
    <property type="match status" value="1"/>
</dbReference>
<dbReference type="EC" id="3.2.1.51" evidence="2"/>
<feature type="domain" description="Glycoside hydrolase family 29 N-terminal" evidence="7">
    <location>
        <begin position="135"/>
        <end position="418"/>
    </location>
</feature>
<evidence type="ECO:0000259" key="7">
    <source>
        <dbReference type="Pfam" id="PF01120"/>
    </source>
</evidence>
<dbReference type="Gene3D" id="2.60.120.260">
    <property type="entry name" value="Galactose-binding domain-like"/>
    <property type="match status" value="1"/>
</dbReference>
<evidence type="ECO:0000256" key="1">
    <source>
        <dbReference type="ARBA" id="ARBA00007951"/>
    </source>
</evidence>
<gene>
    <name evidence="8" type="ORF">SAMN05421820_1033</name>
</gene>
<evidence type="ECO:0000256" key="3">
    <source>
        <dbReference type="ARBA" id="ARBA00022729"/>
    </source>
</evidence>
<proteinExistence type="inferred from homology"/>
<evidence type="ECO:0000313" key="8">
    <source>
        <dbReference type="EMBL" id="SDM14370.1"/>
    </source>
</evidence>
<dbReference type="GO" id="GO:0016139">
    <property type="term" value="P:glycoside catabolic process"/>
    <property type="evidence" value="ECO:0007669"/>
    <property type="project" value="TreeGrafter"/>
</dbReference>
<dbReference type="PANTHER" id="PTHR10030">
    <property type="entry name" value="ALPHA-L-FUCOSIDASE"/>
    <property type="match status" value="1"/>
</dbReference>
<dbReference type="AlphaFoldDB" id="A0A1G9QU28"/>
<evidence type="ECO:0000259" key="6">
    <source>
        <dbReference type="Pfam" id="PF00754"/>
    </source>
</evidence>
<dbReference type="SMART" id="SM00812">
    <property type="entry name" value="Alpha_L_fucos"/>
    <property type="match status" value="1"/>
</dbReference>
<feature type="domain" description="F5/8 type C" evidence="6">
    <location>
        <begin position="443"/>
        <end position="537"/>
    </location>
</feature>
<dbReference type="FunFam" id="3.20.20.80:FF:000052">
    <property type="entry name" value="Putative alpha-L-fucosidase 1"/>
    <property type="match status" value="1"/>
</dbReference>
<comment type="similarity">
    <text evidence="1">Belongs to the glycosyl hydrolase 29 family.</text>
</comment>
<dbReference type="EMBL" id="FNGY01000003">
    <property type="protein sequence ID" value="SDM14370.1"/>
    <property type="molecule type" value="Genomic_DNA"/>
</dbReference>